<sequence>MPSDFADLKTKSRKISTGDRDYRVGTQGGAASSGGAPHYSDLTMDLNGIKSFGSQVTLTDGHPWPPRERSQGDIGGPFRTTKVYVTLSPGGEPLNWDELPERTAQSPNWGGQPVSNIYPTGYSYEARFLPTAFTNLQNYWTGVTDPASSESSLIALGATAIARCKPTNSIANLSVALAEVYRDGLPKRPGVAAWENRANLARGAGDEYLNAVFGWLPLVSDIKAVAKAAANQDKFWRQYQRDAGRVVRRGYGFPSQKTTTLLSTASNRTPAPTTNLFVDKSKGTYTLTRRTTRDVWFSGAFTYYLPKAEDMGAKGKRWFNALQKLRVVYGLTLDPEVVWNLAPWSWAADWFANTGDVLSNISDIMTDGLVMHYGYVMEHVVECDEHSLVGYRPFKGTLDHDLKLYVVRETKQRLRASPYGFGLTWDSFSPRQLAILAALGVTRGDRK</sequence>
<protein>
    <recommendedName>
        <fullName evidence="3">Maturation</fullName>
    </recommendedName>
</protein>
<dbReference type="EMBL" id="MN033922">
    <property type="protein sequence ID" value="QDH88197.1"/>
    <property type="molecule type" value="Genomic_RNA"/>
</dbReference>
<evidence type="ECO:0000256" key="1">
    <source>
        <dbReference type="SAM" id="MobiDB-lite"/>
    </source>
</evidence>
<organism evidence="2">
    <name type="scientific">Leviviridae sp</name>
    <dbReference type="NCBI Taxonomy" id="2027243"/>
    <lineage>
        <taxon>Viruses</taxon>
        <taxon>Riboviria</taxon>
        <taxon>Orthornavirae</taxon>
        <taxon>Lenarviricota</taxon>
        <taxon>Leviviricetes</taxon>
        <taxon>Norzivirales</taxon>
        <taxon>Fiersviridae</taxon>
    </lineage>
</organism>
<feature type="region of interest" description="Disordered" evidence="1">
    <location>
        <begin position="58"/>
        <end position="78"/>
    </location>
</feature>
<proteinExistence type="predicted"/>
<evidence type="ECO:0008006" key="3">
    <source>
        <dbReference type="Google" id="ProtNLM"/>
    </source>
</evidence>
<feature type="region of interest" description="Disordered" evidence="1">
    <location>
        <begin position="1"/>
        <end position="37"/>
    </location>
</feature>
<name>A0A514D3M7_9VIRU</name>
<evidence type="ECO:0000313" key="2">
    <source>
        <dbReference type="EMBL" id="QDH88197.1"/>
    </source>
</evidence>
<gene>
    <name evidence="2" type="ORF">H4Rhizo45401_000001</name>
</gene>
<feature type="compositionally biased region" description="Basic and acidic residues" evidence="1">
    <location>
        <begin position="1"/>
        <end position="23"/>
    </location>
</feature>
<accession>A0A514D3M7</accession>
<reference evidence="2" key="1">
    <citation type="submission" date="2019-05" db="EMBL/GenBank/DDBJ databases">
        <title>Metatranscriptomic reconstruction reveals RNA viruses with the potential to shape carbon cycling in soil.</title>
        <authorList>
            <person name="Starr E.P."/>
            <person name="Nuccio E."/>
            <person name="Pett-Ridge J."/>
            <person name="Banfield J.F."/>
            <person name="Firestone M.K."/>
        </authorList>
    </citation>
    <scope>NUCLEOTIDE SEQUENCE</scope>
    <source>
        <strain evidence="2">H4_Rhizo_45_scaffold_401</strain>
    </source>
</reference>